<comment type="function">
    <text evidence="11">Involved in lipopolysaccharide (LPS) biosynthesis. Catalyzes the transfer of 3-deoxy-D-manno-octulosonate (Kdo) residue(s) from CMP-Kdo to lipid IV(A), the tetraacyldisaccharide-1,4'-bisphosphate precursor of lipid A.</text>
</comment>
<dbReference type="STRING" id="57664.SAMN05661003_10724"/>
<evidence type="ECO:0000256" key="4">
    <source>
        <dbReference type="ARBA" id="ARBA00012621"/>
    </source>
</evidence>
<evidence type="ECO:0000256" key="5">
    <source>
        <dbReference type="ARBA" id="ARBA00019077"/>
    </source>
</evidence>
<dbReference type="InterPro" id="IPR038107">
    <property type="entry name" value="Glycos_transf_N_sf"/>
</dbReference>
<evidence type="ECO:0000256" key="9">
    <source>
        <dbReference type="PIRSR" id="PIRSR639901-1"/>
    </source>
</evidence>
<comment type="subcellular location">
    <subcellularLocation>
        <location evidence="1">Cell inner membrane</location>
        <topology evidence="1">Single-pass membrane protein</topology>
        <orientation evidence="1">Cytoplasmic side</orientation>
    </subcellularLocation>
    <subcellularLocation>
        <location evidence="11">Cell membrane</location>
    </subcellularLocation>
</comment>
<gene>
    <name evidence="13" type="ORF">SAMN05661003_10724</name>
</gene>
<dbReference type="RefSeq" id="WP_092078147.1">
    <property type="nucleotide sequence ID" value="NZ_FNAQ01000007.1"/>
</dbReference>
<feature type="site" description="Transition state stabilizer" evidence="10">
    <location>
        <position position="133"/>
    </location>
</feature>
<dbReference type="Pfam" id="PF04413">
    <property type="entry name" value="Glycos_transf_N"/>
    <property type="match status" value="1"/>
</dbReference>
<dbReference type="EC" id="2.4.99.12" evidence="4 11"/>
<proteinExistence type="inferred from homology"/>
<dbReference type="GO" id="GO:0043842">
    <property type="term" value="F:Kdo transferase activity"/>
    <property type="evidence" value="ECO:0007669"/>
    <property type="project" value="UniProtKB-EC"/>
</dbReference>
<sequence>MYLLYDLLVSLTLLLLAPGYLVLGWLRRKPRQGLAQRLGCFPADHFAALRGRPVIWIHAVSVGETRAAVPLIRHLRQRWPRAALVLSSVTETGHQIAGGIAEVDARLYFPVDSGLVIRRVLDRVQPDLVLIVETELWPQFIRQCHLRRIPLALVNGRISDRSFPRYHAVRRLLRPLLSQIACFCMQSAIDAERIARLGAPAERILTTGNLKFDPAGACLPDQDDAALRVQFGLAPQVRVLVAGSTHEGEEEAVLSAFRQLRQRGHELLLILVPRHPHRCRALADLLDKNGLPWRLRSAAPAEPLGAGAVLLVDSIGEMLHFYALAELVFVGGSLVPVGGHNLLEAALLQKAALHGPHMHNFREIAAWIGQAQGFGLVQDVADLTAQLDHLLRDPERCRRSGTQAWQLLQRHAGASARTLEALQPLLQRRGIDS</sequence>
<dbReference type="Gene3D" id="3.40.50.11720">
    <property type="entry name" value="3-Deoxy-D-manno-octulosonic-acid transferase, N-terminal domain"/>
    <property type="match status" value="1"/>
</dbReference>
<keyword evidence="6 11" id="KW-0808">Transferase</keyword>
<dbReference type="Gene3D" id="3.40.50.2000">
    <property type="entry name" value="Glycogen Phosphorylase B"/>
    <property type="match status" value="1"/>
</dbReference>
<evidence type="ECO:0000259" key="12">
    <source>
        <dbReference type="Pfam" id="PF04413"/>
    </source>
</evidence>
<evidence type="ECO:0000256" key="3">
    <source>
        <dbReference type="ARBA" id="ARBA00006380"/>
    </source>
</evidence>
<evidence type="ECO:0000256" key="6">
    <source>
        <dbReference type="ARBA" id="ARBA00022679"/>
    </source>
</evidence>
<feature type="domain" description="3-deoxy-D-manno-octulosonic-acid transferase N-terminal" evidence="12">
    <location>
        <begin position="33"/>
        <end position="213"/>
    </location>
</feature>
<evidence type="ECO:0000256" key="11">
    <source>
        <dbReference type="RuleBase" id="RU365103"/>
    </source>
</evidence>
<keyword evidence="11" id="KW-0448">Lipopolysaccharide biosynthesis</keyword>
<dbReference type="InterPro" id="IPR039901">
    <property type="entry name" value="Kdotransferase"/>
</dbReference>
<name>A0A1G7BRS8_9BACT</name>
<dbReference type="GO" id="GO:0009244">
    <property type="term" value="P:lipopolysaccharide core region biosynthetic process"/>
    <property type="evidence" value="ECO:0007669"/>
    <property type="project" value="UniProtKB-UniRule"/>
</dbReference>
<dbReference type="FunFam" id="3.40.50.2000:FF:000032">
    <property type="entry name" value="3-deoxy-D-manno-octulosonic acid transferase"/>
    <property type="match status" value="1"/>
</dbReference>
<evidence type="ECO:0000256" key="1">
    <source>
        <dbReference type="ARBA" id="ARBA00004388"/>
    </source>
</evidence>
<dbReference type="EMBL" id="FNAQ01000007">
    <property type="protein sequence ID" value="SDE29844.1"/>
    <property type="molecule type" value="Genomic_DNA"/>
</dbReference>
<dbReference type="PANTHER" id="PTHR42755">
    <property type="entry name" value="3-DEOXY-MANNO-OCTULOSONATE CYTIDYLYLTRANSFERASE"/>
    <property type="match status" value="1"/>
</dbReference>
<dbReference type="GO" id="GO:0005886">
    <property type="term" value="C:plasma membrane"/>
    <property type="evidence" value="ECO:0007669"/>
    <property type="project" value="UniProtKB-SubCell"/>
</dbReference>
<evidence type="ECO:0000313" key="13">
    <source>
        <dbReference type="EMBL" id="SDE29844.1"/>
    </source>
</evidence>
<evidence type="ECO:0000256" key="7">
    <source>
        <dbReference type="ARBA" id="ARBA00031445"/>
    </source>
</evidence>
<feature type="site" description="Transition state stabilizer" evidence="10">
    <location>
        <position position="211"/>
    </location>
</feature>
<accession>A0A1G7BRS8</accession>
<keyword evidence="14" id="KW-1185">Reference proteome</keyword>
<dbReference type="SUPFAM" id="SSF53756">
    <property type="entry name" value="UDP-Glycosyltransferase/glycogen phosphorylase"/>
    <property type="match status" value="1"/>
</dbReference>
<comment type="similarity">
    <text evidence="3">Belongs to the glycosyltransferase group 1 family. Glycosyltransferase 30 subfamily.</text>
</comment>
<feature type="active site" description="Proton acceptor" evidence="9">
    <location>
        <position position="64"/>
    </location>
</feature>
<evidence type="ECO:0000256" key="8">
    <source>
        <dbReference type="ARBA" id="ARBA00049183"/>
    </source>
</evidence>
<dbReference type="OrthoDB" id="9789797at2"/>
<dbReference type="FunFam" id="3.40.50.11720:FF:000001">
    <property type="entry name" value="3-deoxy-D-manno-octulosonic acid transferase"/>
    <property type="match status" value="1"/>
</dbReference>
<protein>
    <recommendedName>
        <fullName evidence="5 11">3-deoxy-D-manno-octulosonic acid transferase</fullName>
        <shortName evidence="11">Kdo transferase</shortName>
        <ecNumber evidence="4 11">2.4.99.12</ecNumber>
    </recommendedName>
    <alternativeName>
        <fullName evidence="7 11">Lipid IV(A) 3-deoxy-D-manno-octulosonic acid transferase</fullName>
    </alternativeName>
</protein>
<organism evidence="13 14">
    <name type="scientific">Desulfuromonas thiophila</name>
    <dbReference type="NCBI Taxonomy" id="57664"/>
    <lineage>
        <taxon>Bacteria</taxon>
        <taxon>Pseudomonadati</taxon>
        <taxon>Thermodesulfobacteriota</taxon>
        <taxon>Desulfuromonadia</taxon>
        <taxon>Desulfuromonadales</taxon>
        <taxon>Desulfuromonadaceae</taxon>
        <taxon>Desulfuromonas</taxon>
    </lineage>
</organism>
<keyword evidence="11" id="KW-1003">Cell membrane</keyword>
<comment type="catalytic activity">
    <reaction evidence="8 11">
        <text>lipid IVA (E. coli) + CMP-3-deoxy-beta-D-manno-octulosonate = alpha-Kdo-(2-&gt;6)-lipid IVA (E. coli) + CMP + H(+)</text>
        <dbReference type="Rhea" id="RHEA:28066"/>
        <dbReference type="ChEBI" id="CHEBI:15378"/>
        <dbReference type="ChEBI" id="CHEBI:58603"/>
        <dbReference type="ChEBI" id="CHEBI:60364"/>
        <dbReference type="ChEBI" id="CHEBI:60377"/>
        <dbReference type="ChEBI" id="CHEBI:85987"/>
        <dbReference type="EC" id="2.4.99.12"/>
    </reaction>
</comment>
<dbReference type="GO" id="GO:0009245">
    <property type="term" value="P:lipid A biosynthetic process"/>
    <property type="evidence" value="ECO:0007669"/>
    <property type="project" value="TreeGrafter"/>
</dbReference>
<dbReference type="AlphaFoldDB" id="A0A1G7BRS8"/>
<comment type="pathway">
    <text evidence="2 11">Bacterial outer membrane biogenesis; LPS core biosynthesis.</text>
</comment>
<dbReference type="InterPro" id="IPR007507">
    <property type="entry name" value="Glycos_transf_N"/>
</dbReference>
<evidence type="ECO:0000313" key="14">
    <source>
        <dbReference type="Proteomes" id="UP000243205"/>
    </source>
</evidence>
<evidence type="ECO:0000256" key="10">
    <source>
        <dbReference type="PIRSR" id="PIRSR639901-2"/>
    </source>
</evidence>
<reference evidence="14" key="1">
    <citation type="submission" date="2016-10" db="EMBL/GenBank/DDBJ databases">
        <authorList>
            <person name="Varghese N."/>
            <person name="Submissions S."/>
        </authorList>
    </citation>
    <scope>NUCLEOTIDE SEQUENCE [LARGE SCALE GENOMIC DNA]</scope>
    <source>
        <strain evidence="14">DSM 8987</strain>
    </source>
</reference>
<evidence type="ECO:0000256" key="2">
    <source>
        <dbReference type="ARBA" id="ARBA00004713"/>
    </source>
</evidence>
<dbReference type="PANTHER" id="PTHR42755:SF1">
    <property type="entry name" value="3-DEOXY-D-MANNO-OCTULOSONIC ACID TRANSFERASE, MITOCHONDRIAL-RELATED"/>
    <property type="match status" value="1"/>
</dbReference>
<dbReference type="Proteomes" id="UP000243205">
    <property type="component" value="Unassembled WGS sequence"/>
</dbReference>
<keyword evidence="11" id="KW-0472">Membrane</keyword>
<dbReference type="UniPathway" id="UPA00958"/>